<dbReference type="GO" id="GO:0010073">
    <property type="term" value="P:meristem maintenance"/>
    <property type="evidence" value="ECO:0007669"/>
    <property type="project" value="InterPro"/>
</dbReference>
<name>A0AAD8SQX9_LOLMU</name>
<organism evidence="2 3">
    <name type="scientific">Lolium multiflorum</name>
    <name type="common">Italian ryegrass</name>
    <name type="synonym">Lolium perenne subsp. multiflorum</name>
    <dbReference type="NCBI Taxonomy" id="4521"/>
    <lineage>
        <taxon>Eukaryota</taxon>
        <taxon>Viridiplantae</taxon>
        <taxon>Streptophyta</taxon>
        <taxon>Embryophyta</taxon>
        <taxon>Tracheophyta</taxon>
        <taxon>Spermatophyta</taxon>
        <taxon>Magnoliopsida</taxon>
        <taxon>Liliopsida</taxon>
        <taxon>Poales</taxon>
        <taxon>Poaceae</taxon>
        <taxon>BOP clade</taxon>
        <taxon>Pooideae</taxon>
        <taxon>Poodae</taxon>
        <taxon>Poeae</taxon>
        <taxon>Poeae Chloroplast Group 2 (Poeae type)</taxon>
        <taxon>Loliodinae</taxon>
        <taxon>Loliinae</taxon>
        <taxon>Lolium</taxon>
    </lineage>
</organism>
<sequence>MVRLEFVEIKKIPKKGRDRKAEAALKVSEKDNTFAGFEHRFDLVAGNPAGYSFRNPPGPVQPVNLVLTLEPIQAPRVTSERSVPEAWLELPASCSWALSVSICARSALTPSDAGSSGLLEEEVLEPLKIHYNGSMKDMPYDERYTEFIQPTGLLPFITLGEALCMNITSDGWRQKMEGLIGMAPPEQENKKDRAPAGSNFFWIRTNFGQCPEGADRDTVKTYTRVYLWYVISRTLFADSGGKLAHWCWLKALTKLEHKWSWGTTALAYLYRQVDWEPYGSFGHIGSGMSDLNPKCLEEADYWRMRFPLICMWLVEYHQPHRVMRQFGLYQESLPQWQDTDRALHRLDRQQQRKITKWPDHHRNHVTAFAHCLDVVRNGGHVVVKPYDPKAFNNYLHWFFRSTRIELVNHAYEEELLEEPIMFDEVAQSQYDRIV</sequence>
<dbReference type="InterPro" id="IPR044824">
    <property type="entry name" value="MAIN-like"/>
</dbReference>
<keyword evidence="3" id="KW-1185">Reference proteome</keyword>
<evidence type="ECO:0000313" key="2">
    <source>
        <dbReference type="EMBL" id="KAK1661713.1"/>
    </source>
</evidence>
<dbReference type="PANTHER" id="PTHR46033">
    <property type="entry name" value="PROTEIN MAIN-LIKE 2"/>
    <property type="match status" value="1"/>
</dbReference>
<dbReference type="InterPro" id="IPR019557">
    <property type="entry name" value="AminoTfrase-like_pln_mobile"/>
</dbReference>
<dbReference type="Proteomes" id="UP001231189">
    <property type="component" value="Unassembled WGS sequence"/>
</dbReference>
<comment type="caution">
    <text evidence="2">The sequence shown here is derived from an EMBL/GenBank/DDBJ whole genome shotgun (WGS) entry which is preliminary data.</text>
</comment>
<gene>
    <name evidence="2" type="ORF">QYE76_049872</name>
</gene>
<accession>A0AAD8SQX9</accession>
<proteinExistence type="predicted"/>
<dbReference type="Pfam" id="PF10536">
    <property type="entry name" value="PMD"/>
    <property type="match status" value="1"/>
</dbReference>
<evidence type="ECO:0000313" key="3">
    <source>
        <dbReference type="Proteomes" id="UP001231189"/>
    </source>
</evidence>
<reference evidence="2" key="1">
    <citation type="submission" date="2023-07" db="EMBL/GenBank/DDBJ databases">
        <title>A chromosome-level genome assembly of Lolium multiflorum.</title>
        <authorList>
            <person name="Chen Y."/>
            <person name="Copetti D."/>
            <person name="Kolliker R."/>
            <person name="Studer B."/>
        </authorList>
    </citation>
    <scope>NUCLEOTIDE SEQUENCE</scope>
    <source>
        <strain evidence="2">02402/16</strain>
        <tissue evidence="2">Leaf</tissue>
    </source>
</reference>
<feature type="domain" description="Aminotransferase-like plant mobile" evidence="1">
    <location>
        <begin position="272"/>
        <end position="361"/>
    </location>
</feature>
<protein>
    <recommendedName>
        <fullName evidence="1">Aminotransferase-like plant mobile domain-containing protein</fullName>
    </recommendedName>
</protein>
<dbReference type="AlphaFoldDB" id="A0AAD8SQX9"/>
<dbReference type="PANTHER" id="PTHR46033:SF87">
    <property type="entry name" value="AMINOTRANSFERASE-LIKE PLANT MOBILE DOMAIN-CONTAINING PROTEIN"/>
    <property type="match status" value="1"/>
</dbReference>
<evidence type="ECO:0000259" key="1">
    <source>
        <dbReference type="Pfam" id="PF10536"/>
    </source>
</evidence>
<dbReference type="EMBL" id="JAUUTY010000003">
    <property type="protein sequence ID" value="KAK1661713.1"/>
    <property type="molecule type" value="Genomic_DNA"/>
</dbReference>